<organism evidence="3">
    <name type="scientific">Candida tenuis (strain ATCC 10573 / BCRC 21748 / CBS 615 / JCM 9827 / NBRC 10315 / NRRL Y-1498 / VKM Y-70)</name>
    <name type="common">Yeast</name>
    <name type="synonym">Yamadazyma tenuis</name>
    <dbReference type="NCBI Taxonomy" id="590646"/>
    <lineage>
        <taxon>Eukaryota</taxon>
        <taxon>Fungi</taxon>
        <taxon>Dikarya</taxon>
        <taxon>Ascomycota</taxon>
        <taxon>Saccharomycotina</taxon>
        <taxon>Pichiomycetes</taxon>
        <taxon>Debaryomycetaceae</taxon>
        <taxon>Yamadazyma</taxon>
    </lineage>
</organism>
<dbReference type="Gene3D" id="1.10.287.1490">
    <property type="match status" value="1"/>
</dbReference>
<evidence type="ECO:0000313" key="3">
    <source>
        <dbReference type="Proteomes" id="UP000000707"/>
    </source>
</evidence>
<dbReference type="OrthoDB" id="4085843at2759"/>
<evidence type="ECO:0000313" key="2">
    <source>
        <dbReference type="EMBL" id="EGV63419.1"/>
    </source>
</evidence>
<sequence>MSASPPPLPSRDTPTNLVHSEEEAELAAGKFSGLKIHVNDATSATANTNITPNPDTLSVLLFERQLSTYASPVMNEMSDMFSIKSLSEEAIKKQTESILQSGDGEEKRLEDALVEGIPSQLRSLVYLKAFHVKYQLSKERYNSLLNKSIHADLPFKDKIDAIKEPKIRDALRVFNYYVNEVVTSASNKIEVGNNGSFNHEIVKAQDKSKQLQTIIQIGQLLTNVPGLTEEQALYLLLKFNKVLCNTNFSELYYEISRALEDEVDEVFAHIAKQGINIKNIILHQVEGLLDSIDDQAIGLETLDFIVFQGFTWLSRRFVHIFTRAQEHILSLEGDKLSQYLQSPDLLQVIIDSNSRQTLEYHPDIIKYENEYYLIHVNSLNNNNYELVNCKEINEELNLKISVLNGEIDSLRTTHVEILGQFKQYQEDVDKNEQLNDQLNGKYNELKARFEKLTMKANLDNTIKANKEFSERNSELEAQIEQLKASIAKKSEKVAKYT</sequence>
<dbReference type="EMBL" id="GL996524">
    <property type="protein sequence ID" value="EGV63419.1"/>
    <property type="molecule type" value="Genomic_DNA"/>
</dbReference>
<dbReference type="Proteomes" id="UP000000707">
    <property type="component" value="Unassembled WGS sequence"/>
</dbReference>
<proteinExistence type="predicted"/>
<dbReference type="AlphaFoldDB" id="G3B696"/>
<accession>G3B696</accession>
<keyword evidence="3" id="KW-1185">Reference proteome</keyword>
<reference evidence="2 3" key="1">
    <citation type="journal article" date="2011" name="Proc. Natl. Acad. Sci. U.S.A.">
        <title>Comparative genomics of xylose-fermenting fungi for enhanced biofuel production.</title>
        <authorList>
            <person name="Wohlbach D.J."/>
            <person name="Kuo A."/>
            <person name="Sato T.K."/>
            <person name="Potts K.M."/>
            <person name="Salamov A.A."/>
            <person name="LaButti K.M."/>
            <person name="Sun H."/>
            <person name="Clum A."/>
            <person name="Pangilinan J.L."/>
            <person name="Lindquist E.A."/>
            <person name="Lucas S."/>
            <person name="Lapidus A."/>
            <person name="Jin M."/>
            <person name="Gunawan C."/>
            <person name="Balan V."/>
            <person name="Dale B.E."/>
            <person name="Jeffries T.W."/>
            <person name="Zinkel R."/>
            <person name="Barry K.W."/>
            <person name="Grigoriev I.V."/>
            <person name="Gasch A.P."/>
        </authorList>
    </citation>
    <scope>NUCLEOTIDE SEQUENCE [LARGE SCALE GENOMIC DNA]</scope>
    <source>
        <strain evidence="3">ATCC 10573 / BCRC 21748 / CBS 615 / JCM 9827 / NBRC 10315 / NRRL Y-1498 / VKM Y-70</strain>
    </source>
</reference>
<dbReference type="HOGENOM" id="CLU_547452_0_0_1"/>
<evidence type="ECO:0000256" key="1">
    <source>
        <dbReference type="SAM" id="Coils"/>
    </source>
</evidence>
<gene>
    <name evidence="2" type="ORF">CANTEDRAFT_130872</name>
</gene>
<dbReference type="STRING" id="590646.G3B696"/>
<dbReference type="eggNOG" id="KOG1102">
    <property type="taxonomic scope" value="Eukaryota"/>
</dbReference>
<name>G3B696_CANTC</name>
<feature type="coiled-coil region" evidence="1">
    <location>
        <begin position="393"/>
        <end position="492"/>
    </location>
</feature>
<keyword evidence="1" id="KW-0175">Coiled coil</keyword>
<protein>
    <submittedName>
        <fullName evidence="2">Uncharacterized protein</fullName>
    </submittedName>
</protein>